<gene>
    <name evidence="2" type="ORF">H5410_027586</name>
</gene>
<name>A0A9J5Z4W1_SOLCO</name>
<keyword evidence="3" id="KW-1185">Reference proteome</keyword>
<feature type="region of interest" description="Disordered" evidence="1">
    <location>
        <begin position="1"/>
        <end position="62"/>
    </location>
</feature>
<protein>
    <submittedName>
        <fullName evidence="2">Uncharacterized protein</fullName>
    </submittedName>
</protein>
<sequence>MGIDCSPREEVHHTSCPSKMAGQITGDKNSGEQAVEGDNGTTRGNGSLGGEVHLNNISTNLA</sequence>
<dbReference type="Proteomes" id="UP000824120">
    <property type="component" value="Chromosome 5"/>
</dbReference>
<evidence type="ECO:0000313" key="3">
    <source>
        <dbReference type="Proteomes" id="UP000824120"/>
    </source>
</evidence>
<organism evidence="2 3">
    <name type="scientific">Solanum commersonii</name>
    <name type="common">Commerson's wild potato</name>
    <name type="synonym">Commerson's nightshade</name>
    <dbReference type="NCBI Taxonomy" id="4109"/>
    <lineage>
        <taxon>Eukaryota</taxon>
        <taxon>Viridiplantae</taxon>
        <taxon>Streptophyta</taxon>
        <taxon>Embryophyta</taxon>
        <taxon>Tracheophyta</taxon>
        <taxon>Spermatophyta</taxon>
        <taxon>Magnoliopsida</taxon>
        <taxon>eudicotyledons</taxon>
        <taxon>Gunneridae</taxon>
        <taxon>Pentapetalae</taxon>
        <taxon>asterids</taxon>
        <taxon>lamiids</taxon>
        <taxon>Solanales</taxon>
        <taxon>Solanaceae</taxon>
        <taxon>Solanoideae</taxon>
        <taxon>Solaneae</taxon>
        <taxon>Solanum</taxon>
    </lineage>
</organism>
<evidence type="ECO:0000256" key="1">
    <source>
        <dbReference type="SAM" id="MobiDB-lite"/>
    </source>
</evidence>
<dbReference type="EMBL" id="JACXVP010000005">
    <property type="protein sequence ID" value="KAG5606094.1"/>
    <property type="molecule type" value="Genomic_DNA"/>
</dbReference>
<feature type="compositionally biased region" description="Basic and acidic residues" evidence="1">
    <location>
        <begin position="1"/>
        <end position="13"/>
    </location>
</feature>
<evidence type="ECO:0000313" key="2">
    <source>
        <dbReference type="EMBL" id="KAG5606094.1"/>
    </source>
</evidence>
<reference evidence="2 3" key="1">
    <citation type="submission" date="2020-09" db="EMBL/GenBank/DDBJ databases">
        <title>De no assembly of potato wild relative species, Solanum commersonii.</title>
        <authorList>
            <person name="Cho K."/>
        </authorList>
    </citation>
    <scope>NUCLEOTIDE SEQUENCE [LARGE SCALE GENOMIC DNA]</scope>
    <source>
        <strain evidence="2">LZ3.2</strain>
        <tissue evidence="2">Leaf</tissue>
    </source>
</reference>
<accession>A0A9J5Z4W1</accession>
<proteinExistence type="predicted"/>
<comment type="caution">
    <text evidence="2">The sequence shown here is derived from an EMBL/GenBank/DDBJ whole genome shotgun (WGS) entry which is preliminary data.</text>
</comment>
<dbReference type="AlphaFoldDB" id="A0A9J5Z4W1"/>